<dbReference type="EMBL" id="JAQQAF010000005">
    <property type="protein sequence ID" value="KAJ8484152.1"/>
    <property type="molecule type" value="Genomic_DNA"/>
</dbReference>
<evidence type="ECO:0000256" key="5">
    <source>
        <dbReference type="ARBA" id="ARBA00023089"/>
    </source>
</evidence>
<feature type="region of interest" description="Disordered" evidence="7">
    <location>
        <begin position="1"/>
        <end position="37"/>
    </location>
</feature>
<keyword evidence="4 6" id="KW-0175">Coiled coil</keyword>
<evidence type="ECO:0000256" key="3">
    <source>
        <dbReference type="ARBA" id="ARBA00022782"/>
    </source>
</evidence>
<evidence type="ECO:0000256" key="1">
    <source>
        <dbReference type="ARBA" id="ARBA00005405"/>
    </source>
</evidence>
<organism evidence="8 9">
    <name type="scientific">Ensete ventricosum</name>
    <name type="common">Abyssinian banana</name>
    <name type="synonym">Musa ensete</name>
    <dbReference type="NCBI Taxonomy" id="4639"/>
    <lineage>
        <taxon>Eukaryota</taxon>
        <taxon>Viridiplantae</taxon>
        <taxon>Streptophyta</taxon>
        <taxon>Embryophyta</taxon>
        <taxon>Tracheophyta</taxon>
        <taxon>Spermatophyta</taxon>
        <taxon>Magnoliopsida</taxon>
        <taxon>Liliopsida</taxon>
        <taxon>Zingiberales</taxon>
        <taxon>Musaceae</taxon>
        <taxon>Ensete</taxon>
    </lineage>
</organism>
<evidence type="ECO:0000313" key="9">
    <source>
        <dbReference type="Proteomes" id="UP001222027"/>
    </source>
</evidence>
<feature type="coiled-coil region" evidence="6">
    <location>
        <begin position="216"/>
        <end position="316"/>
    </location>
</feature>
<protein>
    <recommendedName>
        <fullName evidence="10">Protein FLX-like 4</fullName>
    </recommendedName>
</protein>
<keyword evidence="3" id="KW-0221">Differentiation</keyword>
<evidence type="ECO:0000256" key="7">
    <source>
        <dbReference type="SAM" id="MobiDB-lite"/>
    </source>
</evidence>
<keyword evidence="9" id="KW-1185">Reference proteome</keyword>
<dbReference type="InterPro" id="IPR040353">
    <property type="entry name" value="FLX/FLX-like"/>
</dbReference>
<evidence type="ECO:0000256" key="6">
    <source>
        <dbReference type="SAM" id="Coils"/>
    </source>
</evidence>
<keyword evidence="5" id="KW-0287">Flowering</keyword>
<dbReference type="AlphaFoldDB" id="A0AAV8QZ42"/>
<dbReference type="GO" id="GO:0009908">
    <property type="term" value="P:flower development"/>
    <property type="evidence" value="ECO:0007669"/>
    <property type="project" value="UniProtKB-KW"/>
</dbReference>
<evidence type="ECO:0000256" key="2">
    <source>
        <dbReference type="ARBA" id="ARBA00022473"/>
    </source>
</evidence>
<evidence type="ECO:0008006" key="10">
    <source>
        <dbReference type="Google" id="ProtNLM"/>
    </source>
</evidence>
<evidence type="ECO:0000256" key="4">
    <source>
        <dbReference type="ARBA" id="ARBA00023054"/>
    </source>
</evidence>
<reference evidence="8 9" key="1">
    <citation type="submission" date="2022-12" db="EMBL/GenBank/DDBJ databases">
        <title>Chromosome-scale assembly of the Ensete ventricosum genome.</title>
        <authorList>
            <person name="Dussert Y."/>
            <person name="Stocks J."/>
            <person name="Wendawek A."/>
            <person name="Woldeyes F."/>
            <person name="Nichols R.A."/>
            <person name="Borrell J.S."/>
        </authorList>
    </citation>
    <scope>NUCLEOTIDE SEQUENCE [LARGE SCALE GENOMIC DNA]</scope>
    <source>
        <strain evidence="9">cv. Maze</strain>
        <tissue evidence="8">Seeds</tissue>
    </source>
</reference>
<evidence type="ECO:0000313" key="8">
    <source>
        <dbReference type="EMBL" id="KAJ8484152.1"/>
    </source>
</evidence>
<name>A0AAV8QZ42_ENSVE</name>
<comment type="caution">
    <text evidence="8">The sequence shown here is derived from an EMBL/GenBank/DDBJ whole genome shotgun (WGS) entry which is preliminary data.</text>
</comment>
<keyword evidence="2" id="KW-0217">Developmental protein</keyword>
<feature type="compositionally biased region" description="Basic and acidic residues" evidence="7">
    <location>
        <begin position="1"/>
        <end position="10"/>
    </location>
</feature>
<gene>
    <name evidence="8" type="ORF">OPV22_016637</name>
</gene>
<dbReference type="GO" id="GO:0030154">
    <property type="term" value="P:cell differentiation"/>
    <property type="evidence" value="ECO:0007669"/>
    <property type="project" value="UniProtKB-KW"/>
</dbReference>
<proteinExistence type="inferred from homology"/>
<comment type="similarity">
    <text evidence="1">Belongs to the FLX family.</text>
</comment>
<accession>A0AAV8QZ42</accession>
<sequence>MRREGRDGLPKRRRAPQPPLRLSLSRRDSGYFPDTGPLKAVAPSLRVAKGRDAIRAPVDTSTGPPPQLHRLSFVNPQHNQRAPTEFGSMDAHGRMRSSYGRRPIEGPGMMRHGPLSGPDPAGHRPREALLPPEHLEKKVAIQEAEMEKVARENQRFAESNVAMRQELVATQKEMQRVQAHLGSIHTESDIQIRGLLEKIRKLEADIHAGDVVKKELQQAHLEAQNLITVRQELSAEIQLVTEELQNSTAGFKKLPEMQSELDGLRQEHQKLRAMFEYEKGLNIEQVEQMRAMEKNLMSMAKEVERLRAEVTRTEQRINAPNQYGGVHQTAGQGTGYPNHSFSMGGDGYMAGSYAPIVNYANAGFGYANPAHYTEAYGRPQAHMTSGASVEGIDSYGGMSTASGMNIYGGSQAR</sequence>
<dbReference type="PANTHER" id="PTHR33405:SF18">
    <property type="entry name" value="PROTEIN FLX-LIKE 4"/>
    <property type="match status" value="1"/>
</dbReference>
<dbReference type="PANTHER" id="PTHR33405">
    <property type="entry name" value="PROTEIN FLX-LIKE 2"/>
    <property type="match status" value="1"/>
</dbReference>
<dbReference type="Proteomes" id="UP001222027">
    <property type="component" value="Unassembled WGS sequence"/>
</dbReference>